<evidence type="ECO:0000313" key="2">
    <source>
        <dbReference type="EMBL" id="MBI4251758.1"/>
    </source>
</evidence>
<sequence length="150" mass="16568">MFLPNVFLLKKFLTPFILPLTICLGLLILGHFLLWFSRRQRAARTLLLAGTVLLIALSFHGVTDPMIAALEGRYPPLLDPRKPAFGDGREGEPIRWIFVLGGGHQKDPRLPATSHLSDSSLVRLAEGIRLQRLLPESRLILSGGRTSAPA</sequence>
<evidence type="ECO:0000313" key="3">
    <source>
        <dbReference type="Proteomes" id="UP000752292"/>
    </source>
</evidence>
<comment type="caution">
    <text evidence="2">The sequence shown here is derived from an EMBL/GenBank/DDBJ whole genome shotgun (WGS) entry which is preliminary data.</text>
</comment>
<dbReference type="Proteomes" id="UP000752292">
    <property type="component" value="Unassembled WGS sequence"/>
</dbReference>
<keyword evidence="1" id="KW-0472">Membrane</keyword>
<keyword evidence="1" id="KW-1133">Transmembrane helix</keyword>
<protein>
    <recommendedName>
        <fullName evidence="4">DUF218 domain-containing protein</fullName>
    </recommendedName>
</protein>
<dbReference type="EMBL" id="JACQRX010000208">
    <property type="protein sequence ID" value="MBI4251758.1"/>
    <property type="molecule type" value="Genomic_DNA"/>
</dbReference>
<dbReference type="AlphaFoldDB" id="A0A932ZTZ4"/>
<proteinExistence type="predicted"/>
<feature type="non-terminal residue" evidence="2">
    <location>
        <position position="150"/>
    </location>
</feature>
<reference evidence="2" key="1">
    <citation type="submission" date="2020-07" db="EMBL/GenBank/DDBJ databases">
        <title>Huge and variable diversity of episymbiotic CPR bacteria and DPANN archaea in groundwater ecosystems.</title>
        <authorList>
            <person name="He C.Y."/>
            <person name="Keren R."/>
            <person name="Whittaker M."/>
            <person name="Farag I.F."/>
            <person name="Doudna J."/>
            <person name="Cate J.H.D."/>
            <person name="Banfield J.F."/>
        </authorList>
    </citation>
    <scope>NUCLEOTIDE SEQUENCE</scope>
    <source>
        <strain evidence="2">NC_groundwater_1370_Ag_S-0.2um_69_93</strain>
    </source>
</reference>
<evidence type="ECO:0000256" key="1">
    <source>
        <dbReference type="SAM" id="Phobius"/>
    </source>
</evidence>
<evidence type="ECO:0008006" key="4">
    <source>
        <dbReference type="Google" id="ProtNLM"/>
    </source>
</evidence>
<feature type="transmembrane region" description="Helical" evidence="1">
    <location>
        <begin position="12"/>
        <end position="34"/>
    </location>
</feature>
<gene>
    <name evidence="2" type="ORF">HY618_04800</name>
</gene>
<accession>A0A932ZTZ4</accession>
<organism evidence="2 3">
    <name type="scientific">Tectimicrobiota bacterium</name>
    <dbReference type="NCBI Taxonomy" id="2528274"/>
    <lineage>
        <taxon>Bacteria</taxon>
        <taxon>Pseudomonadati</taxon>
        <taxon>Nitrospinota/Tectimicrobiota group</taxon>
        <taxon>Candidatus Tectimicrobiota</taxon>
    </lineage>
</organism>
<feature type="transmembrane region" description="Helical" evidence="1">
    <location>
        <begin position="46"/>
        <end position="63"/>
    </location>
</feature>
<name>A0A932ZTZ4_UNCTE</name>
<keyword evidence="1" id="KW-0812">Transmembrane</keyword>